<reference evidence="2 3" key="1">
    <citation type="submission" date="2023-07" db="EMBL/GenBank/DDBJ databases">
        <title>Genomic Encyclopedia of Type Strains, Phase IV (KMG-IV): sequencing the most valuable type-strain genomes for metagenomic binning, comparative biology and taxonomic classification.</title>
        <authorList>
            <person name="Goeker M."/>
        </authorList>
    </citation>
    <scope>NUCLEOTIDE SEQUENCE [LARGE SCALE GENOMIC DNA]</scope>
    <source>
        <strain evidence="2 3">DSM 1112</strain>
    </source>
</reference>
<dbReference type="Proteomes" id="UP001230207">
    <property type="component" value="Unassembled WGS sequence"/>
</dbReference>
<comment type="caution">
    <text evidence="2">The sequence shown here is derived from an EMBL/GenBank/DDBJ whole genome shotgun (WGS) entry which is preliminary data.</text>
</comment>
<evidence type="ECO:0000256" key="1">
    <source>
        <dbReference type="SAM" id="MobiDB-lite"/>
    </source>
</evidence>
<protein>
    <submittedName>
        <fullName evidence="2">Uncharacterized protein</fullName>
    </submittedName>
</protein>
<name>A0ABU0BZK7_9HYPH</name>
<organism evidence="2 3">
    <name type="scientific">Pararhizobium capsulatum DSM 1112</name>
    <dbReference type="NCBI Taxonomy" id="1121113"/>
    <lineage>
        <taxon>Bacteria</taxon>
        <taxon>Pseudomonadati</taxon>
        <taxon>Pseudomonadota</taxon>
        <taxon>Alphaproteobacteria</taxon>
        <taxon>Hyphomicrobiales</taxon>
        <taxon>Rhizobiaceae</taxon>
        <taxon>Rhizobium/Agrobacterium group</taxon>
        <taxon>Pararhizobium</taxon>
    </lineage>
</organism>
<proteinExistence type="predicted"/>
<sequence length="69" mass="7959">MPGQRGYDPDWDSPEAIAKHIVRGIYNVPRRAEAYHREKARLEAEDEAFRIGTARPLNARTKSKPPWTN</sequence>
<evidence type="ECO:0000313" key="3">
    <source>
        <dbReference type="Proteomes" id="UP001230207"/>
    </source>
</evidence>
<dbReference type="EMBL" id="JAUSVF010000004">
    <property type="protein sequence ID" value="MDQ0323697.1"/>
    <property type="molecule type" value="Genomic_DNA"/>
</dbReference>
<gene>
    <name evidence="2" type="ORF">QO002_005904</name>
</gene>
<accession>A0ABU0BZK7</accession>
<evidence type="ECO:0000313" key="2">
    <source>
        <dbReference type="EMBL" id="MDQ0323697.1"/>
    </source>
</evidence>
<keyword evidence="3" id="KW-1185">Reference proteome</keyword>
<dbReference type="RefSeq" id="WP_307236421.1">
    <property type="nucleotide sequence ID" value="NZ_JAUSVF010000004.1"/>
</dbReference>
<feature type="region of interest" description="Disordered" evidence="1">
    <location>
        <begin position="44"/>
        <end position="69"/>
    </location>
</feature>